<evidence type="ECO:0000313" key="2">
    <source>
        <dbReference type="Proteomes" id="UP000765509"/>
    </source>
</evidence>
<dbReference type="Proteomes" id="UP000765509">
    <property type="component" value="Unassembled WGS sequence"/>
</dbReference>
<dbReference type="AlphaFoldDB" id="A0A9Q3ENG2"/>
<dbReference type="EMBL" id="AVOT02029424">
    <property type="protein sequence ID" value="MBW0522260.1"/>
    <property type="molecule type" value="Genomic_DNA"/>
</dbReference>
<dbReference type="OrthoDB" id="2507294at2759"/>
<organism evidence="1 2">
    <name type="scientific">Austropuccinia psidii MF-1</name>
    <dbReference type="NCBI Taxonomy" id="1389203"/>
    <lineage>
        <taxon>Eukaryota</taxon>
        <taxon>Fungi</taxon>
        <taxon>Dikarya</taxon>
        <taxon>Basidiomycota</taxon>
        <taxon>Pucciniomycotina</taxon>
        <taxon>Pucciniomycetes</taxon>
        <taxon>Pucciniales</taxon>
        <taxon>Sphaerophragmiaceae</taxon>
        <taxon>Austropuccinia</taxon>
    </lineage>
</organism>
<dbReference type="CDD" id="cd14279">
    <property type="entry name" value="CUE"/>
    <property type="match status" value="1"/>
</dbReference>
<protein>
    <submittedName>
        <fullName evidence="1">Uncharacterized protein</fullName>
    </submittedName>
</protein>
<accession>A0A9Q3ENG2</accession>
<keyword evidence="2" id="KW-1185">Reference proteome</keyword>
<proteinExistence type="predicted"/>
<name>A0A9Q3ENG2_9BASI</name>
<reference evidence="1" key="1">
    <citation type="submission" date="2021-03" db="EMBL/GenBank/DDBJ databases">
        <title>Draft genome sequence of rust myrtle Austropuccinia psidii MF-1, a brazilian biotype.</title>
        <authorList>
            <person name="Quecine M.C."/>
            <person name="Pachon D.M.R."/>
            <person name="Bonatelli M.L."/>
            <person name="Correr F.H."/>
            <person name="Franceschini L.M."/>
            <person name="Leite T.F."/>
            <person name="Margarido G.R.A."/>
            <person name="Almeida C.A."/>
            <person name="Ferrarezi J.A."/>
            <person name="Labate C.A."/>
        </authorList>
    </citation>
    <scope>NUCLEOTIDE SEQUENCE</scope>
    <source>
        <strain evidence="1">MF-1</strain>
    </source>
</reference>
<gene>
    <name evidence="1" type="ORF">O181_061975</name>
</gene>
<comment type="caution">
    <text evidence="1">The sequence shown here is derived from an EMBL/GenBank/DDBJ whole genome shotgun (WGS) entry which is preliminary data.</text>
</comment>
<sequence length="223" mass="26425">MREVLKLKYWPHFSGEGEYDHIELIRCIYMRKKYFELPESLVTARFESWTWGKIQIINKWVNDSWRVKVKKAFESSKFNSDKDKYLPWFCKKKDILIELYPDMSVFIIHRKILRQCGGDLDQAFKSRTTEQCSAEDIMNILEEVITRNRIGSNMVNLKTRSNTPWKDSVDKNPIDNSNNMKYKSADLIKKFDIFQINIHLANKCPKGGKVNEIYIEKEPDVGK</sequence>
<evidence type="ECO:0000313" key="1">
    <source>
        <dbReference type="EMBL" id="MBW0522260.1"/>
    </source>
</evidence>